<protein>
    <submittedName>
        <fullName evidence="1">Uncharacterized protein</fullName>
    </submittedName>
</protein>
<proteinExistence type="predicted"/>
<dbReference type="Proteomes" id="UP000285839">
    <property type="component" value="Unassembled WGS sequence"/>
</dbReference>
<gene>
    <name evidence="1" type="ORF">DWY46_15400</name>
</gene>
<organism evidence="1 2">
    <name type="scientific">Blautia obeum</name>
    <dbReference type="NCBI Taxonomy" id="40520"/>
    <lineage>
        <taxon>Bacteria</taxon>
        <taxon>Bacillati</taxon>
        <taxon>Bacillota</taxon>
        <taxon>Clostridia</taxon>
        <taxon>Lachnospirales</taxon>
        <taxon>Lachnospiraceae</taxon>
        <taxon>Blautia</taxon>
    </lineage>
</organism>
<comment type="caution">
    <text evidence="1">The sequence shown here is derived from an EMBL/GenBank/DDBJ whole genome shotgun (WGS) entry which is preliminary data.</text>
</comment>
<evidence type="ECO:0000313" key="2">
    <source>
        <dbReference type="Proteomes" id="UP000285839"/>
    </source>
</evidence>
<dbReference type="AlphaFoldDB" id="A0A412EML5"/>
<reference evidence="1 2" key="1">
    <citation type="submission" date="2018-08" db="EMBL/GenBank/DDBJ databases">
        <title>A genome reference for cultivated species of the human gut microbiota.</title>
        <authorList>
            <person name="Zou Y."/>
            <person name="Xue W."/>
            <person name="Luo G."/>
        </authorList>
    </citation>
    <scope>NUCLEOTIDE SEQUENCE [LARGE SCALE GENOMIC DNA]</scope>
    <source>
        <strain evidence="1 2">AF25-21</strain>
    </source>
</reference>
<name>A0A412EML5_9FIRM</name>
<accession>A0A412EML5</accession>
<dbReference type="RefSeq" id="WP_117639847.1">
    <property type="nucleotide sequence ID" value="NZ_QRUH01000014.1"/>
</dbReference>
<sequence>MKNITTALSATVQHCVIGKNKTLVWFEACTNSGRNISSRRYIFDRVADRWSYQLDENEMEVSENAVVNDFLDTYKNFLTMADMIDGALIGIKEGFLS</sequence>
<evidence type="ECO:0000313" key="1">
    <source>
        <dbReference type="EMBL" id="RGR46340.1"/>
    </source>
</evidence>
<dbReference type="EMBL" id="QRUH01000014">
    <property type="protein sequence ID" value="RGR46340.1"/>
    <property type="molecule type" value="Genomic_DNA"/>
</dbReference>